<evidence type="ECO:0000259" key="1">
    <source>
        <dbReference type="Pfam" id="PF01636"/>
    </source>
</evidence>
<organism evidence="2 3">
    <name type="scientific">Clonostachys rhizophaga</name>
    <dbReference type="NCBI Taxonomy" id="160324"/>
    <lineage>
        <taxon>Eukaryota</taxon>
        <taxon>Fungi</taxon>
        <taxon>Dikarya</taxon>
        <taxon>Ascomycota</taxon>
        <taxon>Pezizomycotina</taxon>
        <taxon>Sordariomycetes</taxon>
        <taxon>Hypocreomycetidae</taxon>
        <taxon>Hypocreales</taxon>
        <taxon>Bionectriaceae</taxon>
        <taxon>Clonostachys</taxon>
    </lineage>
</organism>
<evidence type="ECO:0000313" key="2">
    <source>
        <dbReference type="EMBL" id="CAH0019299.1"/>
    </source>
</evidence>
<reference evidence="2" key="1">
    <citation type="submission" date="2021-10" db="EMBL/GenBank/DDBJ databases">
        <authorList>
            <person name="Piombo E."/>
        </authorList>
    </citation>
    <scope>NUCLEOTIDE SEQUENCE</scope>
</reference>
<dbReference type="SUPFAM" id="SSF56112">
    <property type="entry name" value="Protein kinase-like (PK-like)"/>
    <property type="match status" value="1"/>
</dbReference>
<keyword evidence="3" id="KW-1185">Reference proteome</keyword>
<accession>A0A9N9YHR4</accession>
<name>A0A9N9YHR4_9HYPO</name>
<dbReference type="AlphaFoldDB" id="A0A9N9YHR4"/>
<comment type="caution">
    <text evidence="2">The sequence shown here is derived from an EMBL/GenBank/DDBJ whole genome shotgun (WGS) entry which is preliminary data.</text>
</comment>
<dbReference type="InterPro" id="IPR011009">
    <property type="entry name" value="Kinase-like_dom_sf"/>
</dbReference>
<sequence>MAAHPVNQSVREIDQDSWLLGDRFTLSRTDSPVSDISWGTGNGSFYNLATATEPLPQSRALAETSHIPKVHDAGGVSAVWLFGEAVVKVKVIDPRATREHVTLDYVRSKSPSFEIPDVLFQTDYNGRYYIIQQKLPGSTLASLWPTLNNDLKQEYVSRIAGVCEELGAYLGGGVHGVDGNHLADLYLSPRGSTDCSPSALLRNCEALNMDCSKFHFYHCDLGPGNIIIDPASGSFGIIDWETAGFVPLEWIRTKFRVSSGMDLPCDDPEMHPEWRRLVQRSVDDLVDGRELSLEEGLAVGGSRANRDFSLINSNS</sequence>
<dbReference type="EMBL" id="CABFNQ020000553">
    <property type="protein sequence ID" value="CAH0019299.1"/>
    <property type="molecule type" value="Genomic_DNA"/>
</dbReference>
<dbReference type="PANTHER" id="PTHR21310:SF58">
    <property type="entry name" value="AMINOGLYCOSIDE PHOSPHOTRANSFERASE DOMAIN-CONTAINING PROTEIN"/>
    <property type="match status" value="1"/>
</dbReference>
<gene>
    <name evidence="2" type="ORF">CRHIZ90672A_00012451</name>
</gene>
<evidence type="ECO:0000313" key="3">
    <source>
        <dbReference type="Proteomes" id="UP000696573"/>
    </source>
</evidence>
<dbReference type="PANTHER" id="PTHR21310">
    <property type="entry name" value="AMINOGLYCOSIDE PHOSPHOTRANSFERASE-RELATED-RELATED"/>
    <property type="match status" value="1"/>
</dbReference>
<proteinExistence type="predicted"/>
<feature type="domain" description="Aminoglycoside phosphotransferase" evidence="1">
    <location>
        <begin position="76"/>
        <end position="245"/>
    </location>
</feature>
<protein>
    <recommendedName>
        <fullName evidence="1">Aminoglycoside phosphotransferase domain-containing protein</fullName>
    </recommendedName>
</protein>
<dbReference type="Proteomes" id="UP000696573">
    <property type="component" value="Unassembled WGS sequence"/>
</dbReference>
<dbReference type="OrthoDB" id="5404599at2759"/>
<dbReference type="InterPro" id="IPR051678">
    <property type="entry name" value="AGP_Transferase"/>
</dbReference>
<dbReference type="Pfam" id="PF01636">
    <property type="entry name" value="APH"/>
    <property type="match status" value="1"/>
</dbReference>
<dbReference type="InterPro" id="IPR002575">
    <property type="entry name" value="Aminoglycoside_PTrfase"/>
</dbReference>